<feature type="region of interest" description="Disordered" evidence="1">
    <location>
        <begin position="1"/>
        <end position="31"/>
    </location>
</feature>
<feature type="compositionally biased region" description="Gly residues" evidence="1">
    <location>
        <begin position="134"/>
        <end position="148"/>
    </location>
</feature>
<reference evidence="2" key="1">
    <citation type="submission" date="2019-08" db="EMBL/GenBank/DDBJ databases">
        <authorList>
            <person name="Kucharzyk K."/>
            <person name="Murdoch R.W."/>
            <person name="Higgins S."/>
            <person name="Loffler F."/>
        </authorList>
    </citation>
    <scope>NUCLEOTIDE SEQUENCE</scope>
</reference>
<feature type="compositionally biased region" description="Gly residues" evidence="1">
    <location>
        <begin position="487"/>
        <end position="499"/>
    </location>
</feature>
<feature type="region of interest" description="Disordered" evidence="1">
    <location>
        <begin position="261"/>
        <end position="323"/>
    </location>
</feature>
<sequence>MPYRSRPCGSPLPGRPHTGRVRAQQVAGHRVRPGTGAAADVAELADAACAAEALRAPQRLQDRRVAIDRPQAVVLHRAAVERQEPRRVDVAGVVDEDEPAPRVDVDRRPRHPRGDDLMAEHLDGAGDQPVVQRPGGGQRQVTGPGGGTLDDHPAVLRGLGGLDRHQGRDVREPVQDILDLRGVQRPEVLPAAGRDQEEHAPQADAHLQHVTEQLRQFVDVALGDSGVHLEPQALVADHGGGPPGGGVRPLEAAEGVVGLRPGPVQGQRDGLRPRGVQLGQPFGGELRRHRRRQRHRQPGRRPVRDQLGQVRPLERVATGQHDQRAWRVPSGDVVQQRLALVGGELTRIGPGLGIGPAVPTHQLAGPGHLPDHDERLVPDVLVLVPYDPPGRGARAATGAGAGSATGTAAGAGSAAGTAAGAGSATGTAAGAGSATGTAAGAGSATANTGAAADAGERHEGLRSALIMHGVYVSNASCHMPRPTSSGSEGGLGWPSGRLG</sequence>
<name>A0A644YN19_9ZZZZ</name>
<feature type="region of interest" description="Disordered" evidence="1">
    <location>
        <begin position="97"/>
        <end position="150"/>
    </location>
</feature>
<organism evidence="2">
    <name type="scientific">bioreactor metagenome</name>
    <dbReference type="NCBI Taxonomy" id="1076179"/>
    <lineage>
        <taxon>unclassified sequences</taxon>
        <taxon>metagenomes</taxon>
        <taxon>ecological metagenomes</taxon>
    </lineage>
</organism>
<feature type="compositionally biased region" description="Basic and acidic residues" evidence="1">
    <location>
        <begin position="99"/>
        <end position="124"/>
    </location>
</feature>
<gene>
    <name evidence="2" type="ORF">SDC9_76574</name>
</gene>
<feature type="region of interest" description="Disordered" evidence="1">
    <location>
        <begin position="480"/>
        <end position="499"/>
    </location>
</feature>
<proteinExistence type="predicted"/>
<dbReference type="EMBL" id="VSSQ01005675">
    <property type="protein sequence ID" value="MPM30032.1"/>
    <property type="molecule type" value="Genomic_DNA"/>
</dbReference>
<accession>A0A644YN19</accession>
<feature type="compositionally biased region" description="Basic residues" evidence="1">
    <location>
        <begin position="287"/>
        <end position="301"/>
    </location>
</feature>
<evidence type="ECO:0000313" key="2">
    <source>
        <dbReference type="EMBL" id="MPM30032.1"/>
    </source>
</evidence>
<protein>
    <submittedName>
        <fullName evidence="2">Uncharacterized protein</fullName>
    </submittedName>
</protein>
<dbReference type="AlphaFoldDB" id="A0A644YN19"/>
<evidence type="ECO:0000256" key="1">
    <source>
        <dbReference type="SAM" id="MobiDB-lite"/>
    </source>
</evidence>
<comment type="caution">
    <text evidence="2">The sequence shown here is derived from an EMBL/GenBank/DDBJ whole genome shotgun (WGS) entry which is preliminary data.</text>
</comment>
<feature type="region of interest" description="Disordered" evidence="1">
    <location>
        <begin position="392"/>
        <end position="445"/>
    </location>
</feature>